<feature type="non-terminal residue" evidence="1">
    <location>
        <position position="1"/>
    </location>
</feature>
<comment type="caution">
    <text evidence="1">The sequence shown here is derived from an EMBL/GenBank/DDBJ whole genome shotgun (WGS) entry which is preliminary data.</text>
</comment>
<gene>
    <name evidence="1" type="ORF">AFUS01_LOCUS7988</name>
</gene>
<dbReference type="EMBL" id="CAJVCH010054783">
    <property type="protein sequence ID" value="CAG7718607.1"/>
    <property type="molecule type" value="Genomic_DNA"/>
</dbReference>
<dbReference type="AlphaFoldDB" id="A0A8J2NU87"/>
<sequence length="257" mass="29314">YNKQLRHAIKNGLEYLESLFDRKPWPFSCVSYSKTREEFTDNCESRHKGHDEVFTHYLALRVPGEHFSPAINGRLIELTLPKSLNAVRYWVSYDAIPVDTDTTSLAYSALLKLNVVTESDVQDVAKKVFSNKTDQGTDDLFFDSPKYKDIYDASVMANVLILAYMLKQEDQVTKTEDYVFNWLTSGQWKNGTLFYHAVLLLVGNLPDVKLELDRTLIDMQREDGSWPADGAWGLWDKVYWGGEAVSTMFAVAALISS</sequence>
<dbReference type="OrthoDB" id="2012566at2759"/>
<reference evidence="1" key="1">
    <citation type="submission" date="2021-06" db="EMBL/GenBank/DDBJ databases">
        <authorList>
            <person name="Hodson N. C."/>
            <person name="Mongue J. A."/>
            <person name="Jaron S. K."/>
        </authorList>
    </citation>
    <scope>NUCLEOTIDE SEQUENCE</scope>
</reference>
<proteinExistence type="predicted"/>
<evidence type="ECO:0000313" key="2">
    <source>
        <dbReference type="Proteomes" id="UP000708208"/>
    </source>
</evidence>
<evidence type="ECO:0000313" key="1">
    <source>
        <dbReference type="EMBL" id="CAG7718607.1"/>
    </source>
</evidence>
<protein>
    <submittedName>
        <fullName evidence="1">Uncharacterized protein</fullName>
    </submittedName>
</protein>
<accession>A0A8J2NU87</accession>
<name>A0A8J2NU87_9HEXA</name>
<organism evidence="1 2">
    <name type="scientific">Allacma fusca</name>
    <dbReference type="NCBI Taxonomy" id="39272"/>
    <lineage>
        <taxon>Eukaryota</taxon>
        <taxon>Metazoa</taxon>
        <taxon>Ecdysozoa</taxon>
        <taxon>Arthropoda</taxon>
        <taxon>Hexapoda</taxon>
        <taxon>Collembola</taxon>
        <taxon>Symphypleona</taxon>
        <taxon>Sminthuridae</taxon>
        <taxon>Allacma</taxon>
    </lineage>
</organism>
<keyword evidence="2" id="KW-1185">Reference proteome</keyword>
<dbReference type="Proteomes" id="UP000708208">
    <property type="component" value="Unassembled WGS sequence"/>
</dbReference>